<accession>A0A1Y2BII8</accession>
<feature type="region of interest" description="Disordered" evidence="1">
    <location>
        <begin position="85"/>
        <end position="105"/>
    </location>
</feature>
<proteinExistence type="predicted"/>
<name>A0A1Y2BII8_9TREE</name>
<gene>
    <name evidence="2" type="ORF">BCR39DRAFT_513585</name>
</gene>
<evidence type="ECO:0000313" key="2">
    <source>
        <dbReference type="EMBL" id="ORY34608.1"/>
    </source>
</evidence>
<dbReference type="Proteomes" id="UP000193986">
    <property type="component" value="Unassembled WGS sequence"/>
</dbReference>
<dbReference type="AlphaFoldDB" id="A0A1Y2BII8"/>
<dbReference type="InParanoid" id="A0A1Y2BII8"/>
<evidence type="ECO:0000313" key="3">
    <source>
        <dbReference type="Proteomes" id="UP000193986"/>
    </source>
</evidence>
<feature type="region of interest" description="Disordered" evidence="1">
    <location>
        <begin position="1"/>
        <end position="55"/>
    </location>
</feature>
<reference evidence="2 3" key="1">
    <citation type="submission" date="2016-07" db="EMBL/GenBank/DDBJ databases">
        <title>Pervasive Adenine N6-methylation of Active Genes in Fungi.</title>
        <authorList>
            <consortium name="DOE Joint Genome Institute"/>
            <person name="Mondo S.J."/>
            <person name="Dannebaum R.O."/>
            <person name="Kuo R.C."/>
            <person name="Labutti K."/>
            <person name="Haridas S."/>
            <person name="Kuo A."/>
            <person name="Salamov A."/>
            <person name="Ahrendt S.R."/>
            <person name="Lipzen A."/>
            <person name="Sullivan W."/>
            <person name="Andreopoulos W.B."/>
            <person name="Clum A."/>
            <person name="Lindquist E."/>
            <person name="Daum C."/>
            <person name="Ramamoorthy G.K."/>
            <person name="Gryganskyi A."/>
            <person name="Culley D."/>
            <person name="Magnuson J.K."/>
            <person name="James T.Y."/>
            <person name="O'Malley M.A."/>
            <person name="Stajich J.E."/>
            <person name="Spatafora J.W."/>
            <person name="Visel A."/>
            <person name="Grigoriev I.V."/>
        </authorList>
    </citation>
    <scope>NUCLEOTIDE SEQUENCE [LARGE SCALE GENOMIC DNA]</scope>
    <source>
        <strain evidence="2 3">68-887.2</strain>
    </source>
</reference>
<keyword evidence="3" id="KW-1185">Reference proteome</keyword>
<comment type="caution">
    <text evidence="2">The sequence shown here is derived from an EMBL/GenBank/DDBJ whole genome shotgun (WGS) entry which is preliminary data.</text>
</comment>
<evidence type="ECO:0000256" key="1">
    <source>
        <dbReference type="SAM" id="MobiDB-lite"/>
    </source>
</evidence>
<sequence>MSYVRTQLGSLFPDYFDSPPPPSSGLSQGSDHQEEGPYVSEVGGRPQIPREVGGVGQQWSVREEIGGLREEIERLRGVVGGLVEGLNSGSGHSVEDQDEVSGERQDEVRVEGHDEIRVEGHDEVRAEGQEEFRASVSEIGQDERLSDTEAFFATADKSAELIRLLDKFVHPWTNQRSDTEIFHDNNLGQLSIAVRLAFEGDDVRL</sequence>
<organism evidence="2 3">
    <name type="scientific">Naematelia encephala</name>
    <dbReference type="NCBI Taxonomy" id="71784"/>
    <lineage>
        <taxon>Eukaryota</taxon>
        <taxon>Fungi</taxon>
        <taxon>Dikarya</taxon>
        <taxon>Basidiomycota</taxon>
        <taxon>Agaricomycotina</taxon>
        <taxon>Tremellomycetes</taxon>
        <taxon>Tremellales</taxon>
        <taxon>Naemateliaceae</taxon>
        <taxon>Naematelia</taxon>
    </lineage>
</organism>
<dbReference type="EMBL" id="MCFC01000002">
    <property type="protein sequence ID" value="ORY34608.1"/>
    <property type="molecule type" value="Genomic_DNA"/>
</dbReference>
<protein>
    <submittedName>
        <fullName evidence="2">Uncharacterized protein</fullName>
    </submittedName>
</protein>